<keyword evidence="3" id="KW-0472">Membrane</keyword>
<name>K5UWN9_PHACS</name>
<keyword evidence="1" id="KW-0175">Coiled coil</keyword>
<dbReference type="GeneID" id="18910277"/>
<evidence type="ECO:0000313" key="5">
    <source>
        <dbReference type="Proteomes" id="UP000008370"/>
    </source>
</evidence>
<feature type="transmembrane region" description="Helical" evidence="3">
    <location>
        <begin position="36"/>
        <end position="54"/>
    </location>
</feature>
<evidence type="ECO:0000256" key="3">
    <source>
        <dbReference type="SAM" id="Phobius"/>
    </source>
</evidence>
<gene>
    <name evidence="4" type="ORF">PHACADRAFT_185387</name>
</gene>
<accession>K5UWN9</accession>
<proteinExistence type="predicted"/>
<dbReference type="RefSeq" id="XP_007397158.1">
    <property type="nucleotide sequence ID" value="XM_007397096.1"/>
</dbReference>
<evidence type="ECO:0000256" key="2">
    <source>
        <dbReference type="SAM" id="MobiDB-lite"/>
    </source>
</evidence>
<sequence>MFPVLDLIRTREINRLRGHPSPTVAWHALDNDTISFPFYVVFLMVLFVLIVQFGRHALFVPPFPSIPTWISKRLSVRQQPGTKTHPLHTTPNIPPAIPSALKSLTFTLTLPSAPSIPAWIADWFKDPLTNRTHVTRFTQLNDRYRVSVEKFVKISHRYKSLQAQLKERDERLHRQGSALHATTAQLEGFQTQVEQLREDSRRLCAANERLHAEQALLEQRTLDQFYEHARQLHEREREQEALERVIDLLEQDKAASQGTLQEMSASNEALMDRVAELEHELTHQHETSFHAESALEEAVKCNESLLQELHDTQVIQGRREDVVSEQLAAVEADCRTALENACKENDALRKQLAHQQAQHARERDQWGARLEALEEKHHAAMEEARKENLALRDEMAKREQEHLAQHELLTEKLALAKADKRDAKAKLRRVREEVRLKASDIARLESRAAQYEHLYEQQCDSFQQDLHFVHVETSYQRNMYEDKLGSVQAESAALHKQLADCVKRYEEQSARLRAAQVGLRDASHMHHQLELKLKAAAAEKEVAADLENLLSDALKREQDKFETLEISFDVLEGAYSFLARELVRTEHALEDALQIQQQLRERVAPLYDEPESVYPGEDLPEQEHSSQEYTSRAYVSGQRAESESPMLGSIYSDGDASSWPATPGLVRSARNSTTPCSMYSDGDASPWPATPGLTRSMHSTGTSITSVSSPVVTTPPLPPLMLEPLPSSDSGLAKHLPPADSDDFFGPIWTVDAMHHISQ</sequence>
<keyword evidence="3" id="KW-1133">Transmembrane helix</keyword>
<reference evidence="4 5" key="1">
    <citation type="journal article" date="2012" name="BMC Genomics">
        <title>Comparative genomics of the white-rot fungi, Phanerochaete carnosa and P. chrysosporium, to elucidate the genetic basis of the distinct wood types they colonize.</title>
        <authorList>
            <person name="Suzuki H."/>
            <person name="MacDonald J."/>
            <person name="Syed K."/>
            <person name="Salamov A."/>
            <person name="Hori C."/>
            <person name="Aerts A."/>
            <person name="Henrissat B."/>
            <person name="Wiebenga A."/>
            <person name="vanKuyk P.A."/>
            <person name="Barry K."/>
            <person name="Lindquist E."/>
            <person name="LaButti K."/>
            <person name="Lapidus A."/>
            <person name="Lucas S."/>
            <person name="Coutinho P."/>
            <person name="Gong Y."/>
            <person name="Samejima M."/>
            <person name="Mahadevan R."/>
            <person name="Abou-Zaid M."/>
            <person name="de Vries R.P."/>
            <person name="Igarashi K."/>
            <person name="Yadav J.S."/>
            <person name="Grigoriev I.V."/>
            <person name="Master E.R."/>
        </authorList>
    </citation>
    <scope>NUCLEOTIDE SEQUENCE [LARGE SCALE GENOMIC DNA]</scope>
    <source>
        <strain evidence="4 5">HHB-10118-sp</strain>
    </source>
</reference>
<organism evidence="4 5">
    <name type="scientific">Phanerochaete carnosa (strain HHB-10118-sp)</name>
    <name type="common">White-rot fungus</name>
    <name type="synonym">Peniophora carnosa</name>
    <dbReference type="NCBI Taxonomy" id="650164"/>
    <lineage>
        <taxon>Eukaryota</taxon>
        <taxon>Fungi</taxon>
        <taxon>Dikarya</taxon>
        <taxon>Basidiomycota</taxon>
        <taxon>Agaricomycotina</taxon>
        <taxon>Agaricomycetes</taxon>
        <taxon>Polyporales</taxon>
        <taxon>Phanerochaetaceae</taxon>
        <taxon>Phanerochaete</taxon>
    </lineage>
</organism>
<keyword evidence="5" id="KW-1185">Reference proteome</keyword>
<dbReference type="InParanoid" id="K5UWN9"/>
<dbReference type="KEGG" id="pco:PHACADRAFT_185387"/>
<evidence type="ECO:0000256" key="1">
    <source>
        <dbReference type="SAM" id="Coils"/>
    </source>
</evidence>
<dbReference type="EMBL" id="JH930473">
    <property type="protein sequence ID" value="EKM54466.1"/>
    <property type="molecule type" value="Genomic_DNA"/>
</dbReference>
<keyword evidence="3" id="KW-0812">Transmembrane</keyword>
<feature type="coiled-coil region" evidence="1">
    <location>
        <begin position="338"/>
        <end position="447"/>
    </location>
</feature>
<dbReference type="AlphaFoldDB" id="K5UWN9"/>
<dbReference type="STRING" id="650164.K5UWN9"/>
<dbReference type="HOGENOM" id="CLU_367265_0_0_1"/>
<dbReference type="Proteomes" id="UP000008370">
    <property type="component" value="Unassembled WGS sequence"/>
</dbReference>
<protein>
    <submittedName>
        <fullName evidence="4">Uncharacterized protein</fullName>
    </submittedName>
</protein>
<evidence type="ECO:0000313" key="4">
    <source>
        <dbReference type="EMBL" id="EKM54466.1"/>
    </source>
</evidence>
<feature type="coiled-coil region" evidence="1">
    <location>
        <begin position="179"/>
        <end position="287"/>
    </location>
</feature>
<dbReference type="OrthoDB" id="2803645at2759"/>
<feature type="region of interest" description="Disordered" evidence="2">
    <location>
        <begin position="610"/>
        <end position="640"/>
    </location>
</feature>